<evidence type="ECO:0000313" key="2">
    <source>
        <dbReference type="Proteomes" id="UP000016933"/>
    </source>
</evidence>
<protein>
    <submittedName>
        <fullName evidence="1">Uncharacterized protein</fullName>
    </submittedName>
</protein>
<keyword evidence="2" id="KW-1185">Reference proteome</keyword>
<reference evidence="2" key="1">
    <citation type="journal article" date="2012" name="PLoS Genet.">
        <title>The genomes of the fungal plant pathogens Cladosporium fulvum and Dothistroma septosporum reveal adaptation to different hosts and lifestyles but also signatures of common ancestry.</title>
        <authorList>
            <person name="de Wit P.J.G.M."/>
            <person name="van der Burgt A."/>
            <person name="Oekmen B."/>
            <person name="Stergiopoulos I."/>
            <person name="Abd-Elsalam K.A."/>
            <person name="Aerts A.L."/>
            <person name="Bahkali A.H."/>
            <person name="Beenen H.G."/>
            <person name="Chettri P."/>
            <person name="Cox M.P."/>
            <person name="Datema E."/>
            <person name="de Vries R.P."/>
            <person name="Dhillon B."/>
            <person name="Ganley A.R."/>
            <person name="Griffiths S.A."/>
            <person name="Guo Y."/>
            <person name="Hamelin R.C."/>
            <person name="Henrissat B."/>
            <person name="Kabir M.S."/>
            <person name="Jashni M.K."/>
            <person name="Kema G."/>
            <person name="Klaubauf S."/>
            <person name="Lapidus A."/>
            <person name="Levasseur A."/>
            <person name="Lindquist E."/>
            <person name="Mehrabi R."/>
            <person name="Ohm R.A."/>
            <person name="Owen T.J."/>
            <person name="Salamov A."/>
            <person name="Schwelm A."/>
            <person name="Schijlen E."/>
            <person name="Sun H."/>
            <person name="van den Burg H.A."/>
            <person name="van Ham R.C.H.J."/>
            <person name="Zhang S."/>
            <person name="Goodwin S.B."/>
            <person name="Grigoriev I.V."/>
            <person name="Collemare J."/>
            <person name="Bradshaw R.E."/>
        </authorList>
    </citation>
    <scope>NUCLEOTIDE SEQUENCE [LARGE SCALE GENOMIC DNA]</scope>
    <source>
        <strain evidence="2">NZE10 / CBS 128990</strain>
    </source>
</reference>
<dbReference type="AlphaFoldDB" id="N1PTR8"/>
<dbReference type="OrthoDB" id="10385347at2759"/>
<accession>N1PTR8</accession>
<sequence length="81" mass="8931">MDPDVQFIVAAIAQYGSRRPQRYVQHWVILGQVTVQDNGDNQVMVLTLGSRSIDELDAVRRGCRADEVVGTAALRSSFAVL</sequence>
<reference evidence="1 2" key="2">
    <citation type="journal article" date="2012" name="PLoS Pathog.">
        <title>Diverse lifestyles and strategies of plant pathogenesis encoded in the genomes of eighteen Dothideomycetes fungi.</title>
        <authorList>
            <person name="Ohm R.A."/>
            <person name="Feau N."/>
            <person name="Henrissat B."/>
            <person name="Schoch C.L."/>
            <person name="Horwitz B.A."/>
            <person name="Barry K.W."/>
            <person name="Condon B.J."/>
            <person name="Copeland A.C."/>
            <person name="Dhillon B."/>
            <person name="Glaser F."/>
            <person name="Hesse C.N."/>
            <person name="Kosti I."/>
            <person name="LaButti K."/>
            <person name="Lindquist E.A."/>
            <person name="Lucas S."/>
            <person name="Salamov A.A."/>
            <person name="Bradshaw R.E."/>
            <person name="Ciuffetti L."/>
            <person name="Hamelin R.C."/>
            <person name="Kema G.H.J."/>
            <person name="Lawrence C."/>
            <person name="Scott J.A."/>
            <person name="Spatafora J.W."/>
            <person name="Turgeon B.G."/>
            <person name="de Wit P.J.G.M."/>
            <person name="Zhong S."/>
            <person name="Goodwin S.B."/>
            <person name="Grigoriev I.V."/>
        </authorList>
    </citation>
    <scope>NUCLEOTIDE SEQUENCE [LARGE SCALE GENOMIC DNA]</scope>
    <source>
        <strain evidence="2">NZE10 / CBS 128990</strain>
    </source>
</reference>
<evidence type="ECO:0000313" key="1">
    <source>
        <dbReference type="EMBL" id="EME46846.1"/>
    </source>
</evidence>
<gene>
    <name evidence="1" type="ORF">DOTSEDRAFT_70717</name>
</gene>
<organism evidence="1 2">
    <name type="scientific">Dothistroma septosporum (strain NZE10 / CBS 128990)</name>
    <name type="common">Red band needle blight fungus</name>
    <name type="synonym">Mycosphaerella pini</name>
    <dbReference type="NCBI Taxonomy" id="675120"/>
    <lineage>
        <taxon>Eukaryota</taxon>
        <taxon>Fungi</taxon>
        <taxon>Dikarya</taxon>
        <taxon>Ascomycota</taxon>
        <taxon>Pezizomycotina</taxon>
        <taxon>Dothideomycetes</taxon>
        <taxon>Dothideomycetidae</taxon>
        <taxon>Mycosphaerellales</taxon>
        <taxon>Mycosphaerellaceae</taxon>
        <taxon>Dothistroma</taxon>
    </lineage>
</organism>
<name>N1PTR8_DOTSN</name>
<dbReference type="HOGENOM" id="CLU_2573855_0_0_1"/>
<dbReference type="EMBL" id="KB446537">
    <property type="protein sequence ID" value="EME46846.1"/>
    <property type="molecule type" value="Genomic_DNA"/>
</dbReference>
<dbReference type="Proteomes" id="UP000016933">
    <property type="component" value="Unassembled WGS sequence"/>
</dbReference>
<proteinExistence type="predicted"/>